<dbReference type="EMBL" id="RJUK01000001">
    <property type="protein sequence ID" value="ROQ20035.1"/>
    <property type="molecule type" value="Genomic_DNA"/>
</dbReference>
<dbReference type="RefSeq" id="WP_123637283.1">
    <property type="nucleotide sequence ID" value="NZ_RJUK01000001.1"/>
</dbReference>
<dbReference type="Proteomes" id="UP000273643">
    <property type="component" value="Unassembled WGS sequence"/>
</dbReference>
<feature type="region of interest" description="Disordered" evidence="1">
    <location>
        <begin position="25"/>
        <end position="50"/>
    </location>
</feature>
<proteinExistence type="predicted"/>
<gene>
    <name evidence="2" type="ORF">EDC38_0628</name>
</gene>
<keyword evidence="3" id="KW-1185">Reference proteome</keyword>
<dbReference type="AlphaFoldDB" id="A0A3N1NV06"/>
<feature type="compositionally biased region" description="Pro residues" evidence="1">
    <location>
        <begin position="30"/>
        <end position="47"/>
    </location>
</feature>
<comment type="caution">
    <text evidence="2">The sequence shown here is derived from an EMBL/GenBank/DDBJ whole genome shotgun (WGS) entry which is preliminary data.</text>
</comment>
<sequence length="997" mass="110538">MDKLIPSSLFVLLLILVGCGGGGGSDGVGPQPPEAQPETPALPPAPPDLSHLPAEVTALASLQDFQPKHSRPDHDVPAEVYPPIELPHIYPRMLATLHTLEAVYAAGRDHFAHRPPMLLEASEHSLARFAFSGTECQTGAAEQTAFEHLTDDYLILTYTDCLTPQGLEIHGQIITESDYDFRDNLSGVEITYRDLNLKQGEHHVIYNGQVNINSVEIRADNFAVFDLRLDEIYHAHYIRIQPGNSYGTVGSPGKGRFDFYTWANEAAFTLKNGQLHTVLDITYLSESNEYDIDYRIQSPLERAQGHTRVPESTVFFRNTMGNAPPSVQFTGPSQPEKRVMADVVANAEDTEQDLLLYEWTLRDHPDGCPPDYFSPQETITLRLRPLCQGIHSLGLTIRDAYSTTTTHYDLDVLPYYPELAHQQLSGGRAGEGVQAQLQPLNPDTEGPFTFQLTYAPNGIVIDDQGQITGTPTKRFTGGGIIGLGVETTNRRSTHAGVALHLRSQEASITATSNITDPKRWPKVWGDLNGNGAPDTLYPWGNTFAVLELTETGARYTHLETREFSQTGLLDMGLADIDNDGEPEVMLIYEDRYIALSTDHYQLERDVAFPGTDVNGMLIAEAYLFPGPNPSITLEQRGGDETGWFSYQLHDGSRYPVTNPHITSEHQRYQIDASGETAILLPYSMRHYGPAVRFSDGREQPLPQGQYWMADVEGDGRSDLLNIDLQNTETGEIVLNQYDGETGEFAAELRVVLHQGLLDAPSYLLIPAFLQLNDQSGVELAFRTEGLEAEVHIYTRQADNTYQHTRSIPVPGEHYSTIPLLQLNDTSGAVITNNVTGAMLEFSLDREPQLHASAFVEAQPDLPIDNSTIKTVQQDVTGDGDPEWIVWQTDIPTGFHAEVYDQEMSLLATLNLPDEYRLSIPDLTGVTSDHMLGTSRAVKFSKYPGTRLVLIDWKKSVMLEKSEYLPGDLMPDSVECLGERLETCALKTDTTLGQFTIP</sequence>
<organism evidence="2 3">
    <name type="scientific">Marinimicrobium koreense</name>
    <dbReference type="NCBI Taxonomy" id="306545"/>
    <lineage>
        <taxon>Bacteria</taxon>
        <taxon>Pseudomonadati</taxon>
        <taxon>Pseudomonadota</taxon>
        <taxon>Gammaproteobacteria</taxon>
        <taxon>Cellvibrionales</taxon>
        <taxon>Cellvibrionaceae</taxon>
        <taxon>Marinimicrobium</taxon>
    </lineage>
</organism>
<name>A0A3N1NV06_9GAMM</name>
<evidence type="ECO:0000313" key="3">
    <source>
        <dbReference type="Proteomes" id="UP000273643"/>
    </source>
</evidence>
<evidence type="ECO:0000256" key="1">
    <source>
        <dbReference type="SAM" id="MobiDB-lite"/>
    </source>
</evidence>
<dbReference type="SUPFAM" id="SSF69318">
    <property type="entry name" value="Integrin alpha N-terminal domain"/>
    <property type="match status" value="1"/>
</dbReference>
<protein>
    <submittedName>
        <fullName evidence="2">Uncharacterized protein</fullName>
    </submittedName>
</protein>
<dbReference type="PROSITE" id="PS51257">
    <property type="entry name" value="PROKAR_LIPOPROTEIN"/>
    <property type="match status" value="1"/>
</dbReference>
<dbReference type="OrthoDB" id="9806238at2"/>
<evidence type="ECO:0000313" key="2">
    <source>
        <dbReference type="EMBL" id="ROQ20035.1"/>
    </source>
</evidence>
<accession>A0A3N1NV06</accession>
<reference evidence="2 3" key="1">
    <citation type="submission" date="2018-11" db="EMBL/GenBank/DDBJ databases">
        <title>Genomic Encyclopedia of Type Strains, Phase IV (KMG-IV): sequencing the most valuable type-strain genomes for metagenomic binning, comparative biology and taxonomic classification.</title>
        <authorList>
            <person name="Goeker M."/>
        </authorList>
    </citation>
    <scope>NUCLEOTIDE SEQUENCE [LARGE SCALE GENOMIC DNA]</scope>
    <source>
        <strain evidence="2 3">DSM 16974</strain>
    </source>
</reference>
<dbReference type="InterPro" id="IPR028994">
    <property type="entry name" value="Integrin_alpha_N"/>
</dbReference>